<dbReference type="Pfam" id="PF07730">
    <property type="entry name" value="HisKA_3"/>
    <property type="match status" value="1"/>
</dbReference>
<feature type="transmembrane region" description="Helical" evidence="4">
    <location>
        <begin position="146"/>
        <end position="167"/>
    </location>
</feature>
<feature type="transmembrane region" description="Helical" evidence="4">
    <location>
        <begin position="43"/>
        <end position="62"/>
    </location>
</feature>
<organism evidence="6 7">
    <name type="scientific">Paractinoplanes deccanensis</name>
    <dbReference type="NCBI Taxonomy" id="113561"/>
    <lineage>
        <taxon>Bacteria</taxon>
        <taxon>Bacillati</taxon>
        <taxon>Actinomycetota</taxon>
        <taxon>Actinomycetes</taxon>
        <taxon>Micromonosporales</taxon>
        <taxon>Micromonosporaceae</taxon>
        <taxon>Paractinoplanes</taxon>
    </lineage>
</organism>
<dbReference type="InterPro" id="IPR003594">
    <property type="entry name" value="HATPase_dom"/>
</dbReference>
<dbReference type="PANTHER" id="PTHR24421">
    <property type="entry name" value="NITRATE/NITRITE SENSOR PROTEIN NARX-RELATED"/>
    <property type="match status" value="1"/>
</dbReference>
<dbReference type="InterPro" id="IPR011712">
    <property type="entry name" value="Sig_transdc_His_kin_sub3_dim/P"/>
</dbReference>
<evidence type="ECO:0000313" key="7">
    <source>
        <dbReference type="Proteomes" id="UP000609879"/>
    </source>
</evidence>
<dbReference type="Gene3D" id="1.20.5.1930">
    <property type="match status" value="1"/>
</dbReference>
<comment type="caution">
    <text evidence="6">The sequence shown here is derived from an EMBL/GenBank/DDBJ whole genome shotgun (WGS) entry which is preliminary data.</text>
</comment>
<feature type="transmembrane region" description="Helical" evidence="4">
    <location>
        <begin position="121"/>
        <end position="140"/>
    </location>
</feature>
<evidence type="ECO:0000313" key="6">
    <source>
        <dbReference type="EMBL" id="GID78805.1"/>
    </source>
</evidence>
<dbReference type="InterPro" id="IPR050482">
    <property type="entry name" value="Sensor_HK_TwoCompSys"/>
</dbReference>
<feature type="transmembrane region" description="Helical" evidence="4">
    <location>
        <begin position="74"/>
        <end position="92"/>
    </location>
</feature>
<keyword evidence="1" id="KW-0808">Transferase</keyword>
<keyword evidence="4" id="KW-0472">Membrane</keyword>
<dbReference type="PANTHER" id="PTHR24421:SF63">
    <property type="entry name" value="SENSOR HISTIDINE KINASE DESK"/>
    <property type="match status" value="1"/>
</dbReference>
<dbReference type="Proteomes" id="UP000609879">
    <property type="component" value="Unassembled WGS sequence"/>
</dbReference>
<evidence type="ECO:0000256" key="2">
    <source>
        <dbReference type="ARBA" id="ARBA00022777"/>
    </source>
</evidence>
<name>A0ABQ3YFX2_9ACTN</name>
<keyword evidence="4" id="KW-1133">Transmembrane helix</keyword>
<dbReference type="Gene3D" id="3.30.565.10">
    <property type="entry name" value="Histidine kinase-like ATPase, C-terminal domain"/>
    <property type="match status" value="1"/>
</dbReference>
<dbReference type="EMBL" id="BOMI01000149">
    <property type="protein sequence ID" value="GID78805.1"/>
    <property type="molecule type" value="Genomic_DNA"/>
</dbReference>
<gene>
    <name evidence="6" type="ORF">Ade02nite_74460</name>
</gene>
<reference evidence="6 7" key="1">
    <citation type="submission" date="2021-01" db="EMBL/GenBank/DDBJ databases">
        <title>Whole genome shotgun sequence of Actinoplanes deccanensis NBRC 13994.</title>
        <authorList>
            <person name="Komaki H."/>
            <person name="Tamura T."/>
        </authorList>
    </citation>
    <scope>NUCLEOTIDE SEQUENCE [LARGE SCALE GENOMIC DNA]</scope>
    <source>
        <strain evidence="6 7">NBRC 13994</strain>
    </source>
</reference>
<dbReference type="InterPro" id="IPR036890">
    <property type="entry name" value="HATPase_C_sf"/>
</dbReference>
<dbReference type="SMART" id="SM00387">
    <property type="entry name" value="HATPase_c"/>
    <property type="match status" value="1"/>
</dbReference>
<evidence type="ECO:0000256" key="4">
    <source>
        <dbReference type="SAM" id="Phobius"/>
    </source>
</evidence>
<keyword evidence="3" id="KW-0902">Two-component regulatory system</keyword>
<dbReference type="Pfam" id="PF02518">
    <property type="entry name" value="HATPase_c"/>
    <property type="match status" value="1"/>
</dbReference>
<accession>A0ABQ3YFX2</accession>
<feature type="transmembrane region" description="Helical" evidence="4">
    <location>
        <begin position="98"/>
        <end position="114"/>
    </location>
</feature>
<proteinExistence type="predicted"/>
<feature type="transmembrane region" description="Helical" evidence="4">
    <location>
        <begin position="20"/>
        <end position="37"/>
    </location>
</feature>
<protein>
    <recommendedName>
        <fullName evidence="5">Histidine kinase/HSP90-like ATPase domain-containing protein</fullName>
    </recommendedName>
</protein>
<feature type="domain" description="Histidine kinase/HSP90-like ATPase" evidence="5">
    <location>
        <begin position="300"/>
        <end position="391"/>
    </location>
</feature>
<evidence type="ECO:0000256" key="1">
    <source>
        <dbReference type="ARBA" id="ARBA00022679"/>
    </source>
</evidence>
<dbReference type="CDD" id="cd16917">
    <property type="entry name" value="HATPase_UhpB-NarQ-NarX-like"/>
    <property type="match status" value="1"/>
</dbReference>
<keyword evidence="7" id="KW-1185">Reference proteome</keyword>
<keyword evidence="2" id="KW-0418">Kinase</keyword>
<dbReference type="SUPFAM" id="SSF55874">
    <property type="entry name" value="ATPase domain of HSP90 chaperone/DNA topoisomerase II/histidine kinase"/>
    <property type="match status" value="1"/>
</dbReference>
<sequence>MPRGPSLTVMSPGAPPLRWMASLLYVAVLATGLYYAAAGLAPAWPSVARLVFVAALLVLLAVEQAQRYVEGRRGWAIVLLAARIGLLAAVAAADPGGFARALFILVPFFAYFSLGRRASIALAAAYLLVATARAATVPGWRADPETVSDLLMLFIGMVLTVAAAAVVDEQRRSRLRAERLVGELSAAQRQVAELSAAAERNRLARDIHDSVGHHLTAVSIQLEKAEAFRDRDPAAADRAVADARTASGRALREVRESVSALRAAPFSLATAIAALAEGLDDPAFRVSVELSGSEAGHGRNALEALYRVAQEALTNARRHAGADRVRVAVRLDDPAATIEVADNGRGFAVEAAAGSGLPGLRERLAALGGALRIDSAPGHGTRVTASVGGRP</sequence>
<evidence type="ECO:0000259" key="5">
    <source>
        <dbReference type="SMART" id="SM00387"/>
    </source>
</evidence>
<keyword evidence="4" id="KW-0812">Transmembrane</keyword>
<evidence type="ECO:0000256" key="3">
    <source>
        <dbReference type="ARBA" id="ARBA00023012"/>
    </source>
</evidence>